<comment type="caution">
    <text evidence="2">The sequence shown here is derived from an EMBL/GenBank/DDBJ whole genome shotgun (WGS) entry which is preliminary data.</text>
</comment>
<dbReference type="AlphaFoldDB" id="A0A372GFB7"/>
<dbReference type="EMBL" id="QVNQ01000005">
    <property type="protein sequence ID" value="RFS84086.1"/>
    <property type="molecule type" value="Genomic_DNA"/>
</dbReference>
<dbReference type="Proteomes" id="UP000262882">
    <property type="component" value="Unassembled WGS sequence"/>
</dbReference>
<keyword evidence="1" id="KW-1133">Transmembrane helix</keyword>
<feature type="transmembrane region" description="Helical" evidence="1">
    <location>
        <begin position="52"/>
        <end position="69"/>
    </location>
</feature>
<keyword evidence="1" id="KW-0812">Transmembrane</keyword>
<keyword evidence="1" id="KW-0472">Membrane</keyword>
<feature type="transmembrane region" description="Helical" evidence="1">
    <location>
        <begin position="12"/>
        <end position="32"/>
    </location>
</feature>
<dbReference type="OrthoDB" id="4629737at2"/>
<reference evidence="2 3" key="1">
    <citation type="submission" date="2018-08" db="EMBL/GenBank/DDBJ databases">
        <title>Actinomadura spongicola sp. nov., isolated from marine sponge Leucetta chagosensis.</title>
        <authorList>
            <person name="Li L."/>
            <person name="Lin H.W."/>
        </authorList>
    </citation>
    <scope>NUCLEOTIDE SEQUENCE [LARGE SCALE GENOMIC DNA]</scope>
    <source>
        <strain evidence="2 3">LHW52907</strain>
    </source>
</reference>
<sequence>MLAVTTADLRIFLHVLAATIWVGGQITLGALVPALRGHEGVTKIAARRFNTIAWPAFAVLVLTGVWNITAGDLGGAARRTLEVKLAFVLLSGVAAFLHTRASSKAGLAVWGALGAVGALAALFFGVQLG</sequence>
<keyword evidence="3" id="KW-1185">Reference proteome</keyword>
<proteinExistence type="predicted"/>
<gene>
    <name evidence="2" type="ORF">D0T12_18140</name>
</gene>
<evidence type="ECO:0000256" key="1">
    <source>
        <dbReference type="SAM" id="Phobius"/>
    </source>
</evidence>
<feature type="transmembrane region" description="Helical" evidence="1">
    <location>
        <begin position="107"/>
        <end position="126"/>
    </location>
</feature>
<dbReference type="RefSeq" id="WP_117400773.1">
    <property type="nucleotide sequence ID" value="NZ_QVNQ01000005.1"/>
</dbReference>
<evidence type="ECO:0000313" key="2">
    <source>
        <dbReference type="EMBL" id="RFS84086.1"/>
    </source>
</evidence>
<protein>
    <recommendedName>
        <fullName evidence="4">Copper resistance protein D domain-containing protein</fullName>
    </recommendedName>
</protein>
<name>A0A372GFB7_9ACTN</name>
<evidence type="ECO:0000313" key="3">
    <source>
        <dbReference type="Proteomes" id="UP000262882"/>
    </source>
</evidence>
<accession>A0A372GFB7</accession>
<evidence type="ECO:0008006" key="4">
    <source>
        <dbReference type="Google" id="ProtNLM"/>
    </source>
</evidence>
<organism evidence="2 3">
    <name type="scientific">Actinomadura spongiicola</name>
    <dbReference type="NCBI Taxonomy" id="2303421"/>
    <lineage>
        <taxon>Bacteria</taxon>
        <taxon>Bacillati</taxon>
        <taxon>Actinomycetota</taxon>
        <taxon>Actinomycetes</taxon>
        <taxon>Streptosporangiales</taxon>
        <taxon>Thermomonosporaceae</taxon>
        <taxon>Actinomadura</taxon>
    </lineage>
</organism>